<organism evidence="2 3">
    <name type="scientific">[Clostridium] clostridioforme 90A8</name>
    <dbReference type="NCBI Taxonomy" id="999408"/>
    <lineage>
        <taxon>Bacteria</taxon>
        <taxon>Bacillati</taxon>
        <taxon>Bacillota</taxon>
        <taxon>Clostridia</taxon>
        <taxon>Lachnospirales</taxon>
        <taxon>Lachnospiraceae</taxon>
        <taxon>Enterocloster</taxon>
    </lineage>
</organism>
<accession>A0A0E2H7V4</accession>
<protein>
    <submittedName>
        <fullName evidence="2">Phosphatase</fullName>
    </submittedName>
</protein>
<dbReference type="GeneID" id="57963887"/>
<dbReference type="RefSeq" id="WP_002586305.1">
    <property type="nucleotide sequence ID" value="NZ_KB850979.1"/>
</dbReference>
<keyword evidence="1" id="KW-1133">Transmembrane helix</keyword>
<feature type="transmembrane region" description="Helical" evidence="1">
    <location>
        <begin position="81"/>
        <end position="102"/>
    </location>
</feature>
<sequence length="221" mass="25597">MKNIKTFLSKYKHAWLLCYGFIYLPWFCYLEKTVTRHYHVMHVALDDFIPFNEYFIIPYMMWFLYVAGTIVFFLFRNKEDYYRICTFLFSGMTISLIICTFFHNGTDFRPVIDPGKNVFSGMVAALYQTDTPTNVFPSIHVYNSIGTHIAIMKSESLKKYPWVRAGSAILMVSICLSTVFLKQHSVIDMVGAAIMAYVIYGIVYGYNLSAEDKKVTQKALS</sequence>
<evidence type="ECO:0000256" key="1">
    <source>
        <dbReference type="SAM" id="Phobius"/>
    </source>
</evidence>
<evidence type="ECO:0000313" key="2">
    <source>
        <dbReference type="EMBL" id="ENZ12342.1"/>
    </source>
</evidence>
<dbReference type="EMBL" id="AGYR01000039">
    <property type="protein sequence ID" value="ENZ12342.1"/>
    <property type="molecule type" value="Genomic_DNA"/>
</dbReference>
<dbReference type="InterPro" id="IPR036938">
    <property type="entry name" value="PAP2/HPO_sf"/>
</dbReference>
<dbReference type="PATRIC" id="fig|999408.3.peg.3748"/>
<feature type="transmembrane region" description="Helical" evidence="1">
    <location>
        <begin position="187"/>
        <end position="208"/>
    </location>
</feature>
<name>A0A0E2H7V4_9FIRM</name>
<dbReference type="SUPFAM" id="SSF48317">
    <property type="entry name" value="Acid phosphatase/Vanadium-dependent haloperoxidase"/>
    <property type="match status" value="1"/>
</dbReference>
<evidence type="ECO:0000313" key="3">
    <source>
        <dbReference type="Proteomes" id="UP000013085"/>
    </source>
</evidence>
<comment type="caution">
    <text evidence="2">The sequence shown here is derived from an EMBL/GenBank/DDBJ whole genome shotgun (WGS) entry which is preliminary data.</text>
</comment>
<feature type="transmembrane region" description="Helical" evidence="1">
    <location>
        <begin position="12"/>
        <end position="30"/>
    </location>
</feature>
<dbReference type="Gene3D" id="1.20.144.10">
    <property type="entry name" value="Phosphatidic acid phosphatase type 2/haloperoxidase"/>
    <property type="match status" value="1"/>
</dbReference>
<feature type="transmembrane region" description="Helical" evidence="1">
    <location>
        <begin position="51"/>
        <end position="75"/>
    </location>
</feature>
<dbReference type="Proteomes" id="UP000013085">
    <property type="component" value="Unassembled WGS sequence"/>
</dbReference>
<dbReference type="AlphaFoldDB" id="A0A0E2H7V4"/>
<keyword evidence="1" id="KW-0472">Membrane</keyword>
<dbReference type="HOGENOM" id="CLU_102949_1_0_9"/>
<proteinExistence type="predicted"/>
<keyword evidence="1" id="KW-0812">Transmembrane</keyword>
<gene>
    <name evidence="2" type="ORF">HMPREF1090_03465</name>
</gene>
<reference evidence="2 3" key="1">
    <citation type="submission" date="2013-01" db="EMBL/GenBank/DDBJ databases">
        <title>The Genome Sequence of Clostridium clostridioforme 90A8.</title>
        <authorList>
            <consortium name="The Broad Institute Genome Sequencing Platform"/>
            <person name="Earl A."/>
            <person name="Ward D."/>
            <person name="Feldgarden M."/>
            <person name="Gevers D."/>
            <person name="Courvalin P."/>
            <person name="Lambert T."/>
            <person name="Walker B."/>
            <person name="Young S.K."/>
            <person name="Zeng Q."/>
            <person name="Gargeya S."/>
            <person name="Fitzgerald M."/>
            <person name="Haas B."/>
            <person name="Abouelleil A."/>
            <person name="Alvarado L."/>
            <person name="Arachchi H.M."/>
            <person name="Berlin A.M."/>
            <person name="Chapman S.B."/>
            <person name="Dewar J."/>
            <person name="Goldberg J."/>
            <person name="Griggs A."/>
            <person name="Gujja S."/>
            <person name="Hansen M."/>
            <person name="Howarth C."/>
            <person name="Imamovic A."/>
            <person name="Larimer J."/>
            <person name="McCowan C."/>
            <person name="Murphy C."/>
            <person name="Neiman D."/>
            <person name="Pearson M."/>
            <person name="Priest M."/>
            <person name="Roberts A."/>
            <person name="Saif S."/>
            <person name="Shea T."/>
            <person name="Sisk P."/>
            <person name="Sykes S."/>
            <person name="Wortman J."/>
            <person name="Nusbaum C."/>
            <person name="Birren B."/>
        </authorList>
    </citation>
    <scope>NUCLEOTIDE SEQUENCE [LARGE SCALE GENOMIC DNA]</scope>
    <source>
        <strain evidence="2 3">90A8</strain>
    </source>
</reference>